<keyword evidence="1" id="KW-1133">Transmembrane helix</keyword>
<evidence type="ECO:0008006" key="4">
    <source>
        <dbReference type="Google" id="ProtNLM"/>
    </source>
</evidence>
<name>A0A328HHS5_ARTGO</name>
<dbReference type="NCBIfam" id="NF042935">
    <property type="entry name" value="SCO6880_fam"/>
    <property type="match status" value="1"/>
</dbReference>
<dbReference type="OrthoDB" id="3859571at2"/>
<comment type="caution">
    <text evidence="2">The sequence shown here is derived from an EMBL/GenBank/DDBJ whole genome shotgun (WGS) entry which is preliminary data.</text>
</comment>
<dbReference type="AlphaFoldDB" id="A0A328HHS5"/>
<keyword evidence="1" id="KW-0812">Transmembrane</keyword>
<dbReference type="Proteomes" id="UP000249166">
    <property type="component" value="Unassembled WGS sequence"/>
</dbReference>
<feature type="transmembrane region" description="Helical" evidence="1">
    <location>
        <begin position="21"/>
        <end position="44"/>
    </location>
</feature>
<feature type="transmembrane region" description="Helical" evidence="1">
    <location>
        <begin position="50"/>
        <end position="68"/>
    </location>
</feature>
<gene>
    <name evidence="2" type="ORF">DBZ45_08880</name>
</gene>
<accession>A0A328HHS5</accession>
<organism evidence="2 3">
    <name type="scientific">Arthrobacter globiformis</name>
    <dbReference type="NCBI Taxonomy" id="1665"/>
    <lineage>
        <taxon>Bacteria</taxon>
        <taxon>Bacillati</taxon>
        <taxon>Actinomycetota</taxon>
        <taxon>Actinomycetes</taxon>
        <taxon>Micrococcales</taxon>
        <taxon>Micrococcaceae</taxon>
        <taxon>Arthrobacter</taxon>
    </lineage>
</organism>
<protein>
    <recommendedName>
        <fullName evidence="4">PrgI family protein</fullName>
    </recommendedName>
</protein>
<evidence type="ECO:0000313" key="2">
    <source>
        <dbReference type="EMBL" id="RAM37704.1"/>
    </source>
</evidence>
<dbReference type="EMBL" id="QLNP01000067">
    <property type="protein sequence ID" value="RAM37704.1"/>
    <property type="molecule type" value="Genomic_DNA"/>
</dbReference>
<dbReference type="RefSeq" id="WP_111903553.1">
    <property type="nucleotide sequence ID" value="NZ_QLNP01000067.1"/>
</dbReference>
<keyword evidence="1" id="KW-0472">Membrane</keyword>
<reference evidence="2 3" key="1">
    <citation type="submission" date="2018-04" db="EMBL/GenBank/DDBJ databases">
        <title>Bacteria isolated from cave deposits of Manipur.</title>
        <authorList>
            <person name="Sahoo D."/>
            <person name="Sarangthem I."/>
            <person name="Nandeibam J."/>
        </authorList>
    </citation>
    <scope>NUCLEOTIDE SEQUENCE [LARGE SCALE GENOMIC DNA]</scope>
    <source>
        <strain evidence="3">mrc11</strain>
    </source>
</reference>
<dbReference type="InterPro" id="IPR049978">
    <property type="entry name" value="SCO6880-like"/>
</dbReference>
<evidence type="ECO:0000313" key="3">
    <source>
        <dbReference type="Proteomes" id="UP000249166"/>
    </source>
</evidence>
<evidence type="ECO:0000256" key="1">
    <source>
        <dbReference type="SAM" id="Phobius"/>
    </source>
</evidence>
<sequence length="501" mass="55590">MSENSRTLEPVKFPRYERRGLFMGLNWYQLLLLAAGVLVGSVASAVRGPIGLFTSGPLWMVLILLGLLQYSRIPYPVWISHAVLFFYRLAAKQTRYLVRPERPVLAGRLALPGGLGNLELRSASRGESFIVDCRGKEAIAVLRCSTKSFALMDGDDKAWAVQAWSRVQAGLAQRGCVARIAVQDYTVPYPSTALRDFYEGTVRRQSGDSDERSWGERSYEDLIAAAGSAMSHELLLTIVVDTAKARRRIREAGGGVRGVERVLRLEVEAMTTALGTHSVSVEEWLPEAGLLNIVRAAFDPASAATTDRQQAGALTELECPNESEPASSTALAAPMAVEEHWTYVRTDTGFHQTFWIAEWPRQKVFPGFLHPLIYVGEFRHTVTEVIRTVPTTEALRDIRSAQEAHETRRRINTRFDRPLTREQKAEEEEVAQREEEIVAGHGDVRPAAYVTITGPTIEDLARYRQELESAAAGAFVELRLLAGQQWAAFVAGALPFGRGLR</sequence>
<proteinExistence type="predicted"/>